<evidence type="ECO:0000313" key="11">
    <source>
        <dbReference type="Proteomes" id="UP000595564"/>
    </source>
</evidence>
<dbReference type="InterPro" id="IPR036388">
    <property type="entry name" value="WH-like_DNA-bd_sf"/>
</dbReference>
<evidence type="ECO:0000259" key="8">
    <source>
        <dbReference type="PROSITE" id="PS50110"/>
    </source>
</evidence>
<dbReference type="InterPro" id="IPR001789">
    <property type="entry name" value="Sig_transdc_resp-reg_receiver"/>
</dbReference>
<keyword evidence="2" id="KW-0902">Two-component regulatory system</keyword>
<dbReference type="EMBL" id="AP017470">
    <property type="protein sequence ID" value="BBB33376.1"/>
    <property type="molecule type" value="Genomic_DNA"/>
</dbReference>
<dbReference type="FunFam" id="3.40.50.2300:FF:000001">
    <property type="entry name" value="DNA-binding response regulator PhoB"/>
    <property type="match status" value="1"/>
</dbReference>
<feature type="domain" description="OmpR/PhoB-type" evidence="9">
    <location>
        <begin position="126"/>
        <end position="222"/>
    </location>
</feature>
<keyword evidence="1 6" id="KW-0597">Phosphoprotein</keyword>
<dbReference type="GO" id="GO:0032993">
    <property type="term" value="C:protein-DNA complex"/>
    <property type="evidence" value="ECO:0007669"/>
    <property type="project" value="TreeGrafter"/>
</dbReference>
<gene>
    <name evidence="10" type="primary">phoP</name>
    <name evidence="10" type="ORF">TTHT_1924</name>
</gene>
<dbReference type="CDD" id="cd00383">
    <property type="entry name" value="trans_reg_C"/>
    <property type="match status" value="1"/>
</dbReference>
<dbReference type="SUPFAM" id="SSF46894">
    <property type="entry name" value="C-terminal effector domain of the bipartite response regulators"/>
    <property type="match status" value="1"/>
</dbReference>
<dbReference type="InterPro" id="IPR001867">
    <property type="entry name" value="OmpR/PhoB-type_DNA-bd"/>
</dbReference>
<dbReference type="Pfam" id="PF00486">
    <property type="entry name" value="Trans_reg_C"/>
    <property type="match status" value="1"/>
</dbReference>
<evidence type="ECO:0000256" key="6">
    <source>
        <dbReference type="PROSITE-ProRule" id="PRU00169"/>
    </source>
</evidence>
<dbReference type="InterPro" id="IPR016032">
    <property type="entry name" value="Sig_transdc_resp-reg_C-effctor"/>
</dbReference>
<reference evidence="10 11" key="1">
    <citation type="journal article" date="2012" name="Extremophiles">
        <title>Thermotomaculum hydrothermale gen. nov., sp. nov., a novel heterotrophic thermophile within the phylum Acidobacteria from a deep-sea hydrothermal vent chimney in the Southern Okinawa Trough.</title>
        <authorList>
            <person name="Izumi H."/>
            <person name="Nunoura T."/>
            <person name="Miyazaki M."/>
            <person name="Mino S."/>
            <person name="Toki T."/>
            <person name="Takai K."/>
            <person name="Sako Y."/>
            <person name="Sawabe T."/>
            <person name="Nakagawa S."/>
        </authorList>
    </citation>
    <scope>NUCLEOTIDE SEQUENCE [LARGE SCALE GENOMIC DNA]</scope>
    <source>
        <strain evidence="10 11">AC55</strain>
    </source>
</reference>
<evidence type="ECO:0000256" key="4">
    <source>
        <dbReference type="ARBA" id="ARBA00023125"/>
    </source>
</evidence>
<name>A0A7R6SZ84_9BACT</name>
<evidence type="ECO:0000256" key="1">
    <source>
        <dbReference type="ARBA" id="ARBA00022553"/>
    </source>
</evidence>
<keyword evidence="3" id="KW-0805">Transcription regulation</keyword>
<dbReference type="AlphaFoldDB" id="A0A7R6SZ84"/>
<keyword evidence="5" id="KW-0804">Transcription</keyword>
<dbReference type="PROSITE" id="PS51755">
    <property type="entry name" value="OMPR_PHOB"/>
    <property type="match status" value="1"/>
</dbReference>
<accession>A0A7R6SZ84</accession>
<dbReference type="GO" id="GO:0006355">
    <property type="term" value="P:regulation of DNA-templated transcription"/>
    <property type="evidence" value="ECO:0007669"/>
    <property type="project" value="InterPro"/>
</dbReference>
<evidence type="ECO:0000256" key="5">
    <source>
        <dbReference type="ARBA" id="ARBA00023163"/>
    </source>
</evidence>
<dbReference type="Proteomes" id="UP000595564">
    <property type="component" value="Chromosome"/>
</dbReference>
<feature type="domain" description="Response regulatory" evidence="8">
    <location>
        <begin position="3"/>
        <end position="119"/>
    </location>
</feature>
<organism evidence="10 11">
    <name type="scientific">Thermotomaculum hydrothermale</name>
    <dbReference type="NCBI Taxonomy" id="981385"/>
    <lineage>
        <taxon>Bacteria</taxon>
        <taxon>Pseudomonadati</taxon>
        <taxon>Acidobacteriota</taxon>
        <taxon>Holophagae</taxon>
        <taxon>Thermotomaculales</taxon>
        <taxon>Thermotomaculaceae</taxon>
        <taxon>Thermotomaculum</taxon>
    </lineage>
</organism>
<dbReference type="Pfam" id="PF00072">
    <property type="entry name" value="Response_reg"/>
    <property type="match status" value="1"/>
</dbReference>
<dbReference type="PROSITE" id="PS50110">
    <property type="entry name" value="RESPONSE_REGULATORY"/>
    <property type="match status" value="1"/>
</dbReference>
<dbReference type="GO" id="GO:0000976">
    <property type="term" value="F:transcription cis-regulatory region binding"/>
    <property type="evidence" value="ECO:0007669"/>
    <property type="project" value="TreeGrafter"/>
</dbReference>
<keyword evidence="11" id="KW-1185">Reference proteome</keyword>
<dbReference type="PANTHER" id="PTHR48111">
    <property type="entry name" value="REGULATOR OF RPOS"/>
    <property type="match status" value="1"/>
</dbReference>
<keyword evidence="4 7" id="KW-0238">DNA-binding</keyword>
<dbReference type="KEGG" id="thyd:TTHT_1924"/>
<dbReference type="InterPro" id="IPR011006">
    <property type="entry name" value="CheY-like_superfamily"/>
</dbReference>
<dbReference type="GO" id="GO:0000156">
    <property type="term" value="F:phosphorelay response regulator activity"/>
    <property type="evidence" value="ECO:0007669"/>
    <property type="project" value="TreeGrafter"/>
</dbReference>
<protein>
    <submittedName>
        <fullName evidence="10">Two-component system, OmpR family, alkaline phosphatase synthesis response regulator PhoP</fullName>
    </submittedName>
</protein>
<dbReference type="Gene3D" id="1.10.10.10">
    <property type="entry name" value="Winged helix-like DNA-binding domain superfamily/Winged helix DNA-binding domain"/>
    <property type="match status" value="1"/>
</dbReference>
<dbReference type="PANTHER" id="PTHR48111:SF1">
    <property type="entry name" value="TWO-COMPONENT RESPONSE REGULATOR ORR33"/>
    <property type="match status" value="1"/>
</dbReference>
<dbReference type="SUPFAM" id="SSF52172">
    <property type="entry name" value="CheY-like"/>
    <property type="match status" value="1"/>
</dbReference>
<evidence type="ECO:0000256" key="3">
    <source>
        <dbReference type="ARBA" id="ARBA00023015"/>
    </source>
</evidence>
<evidence type="ECO:0000256" key="2">
    <source>
        <dbReference type="ARBA" id="ARBA00023012"/>
    </source>
</evidence>
<proteinExistence type="predicted"/>
<dbReference type="InterPro" id="IPR039420">
    <property type="entry name" value="WalR-like"/>
</dbReference>
<sequence>MRRIFVVDDEVDILTLLEINLKKEGFFVKSFEDGNSLSSELESHIPDLIILDVMLPEIDGFSILKMLREDENFKDIPVIMLTARDKEDDKVAGFEKGADDYITKPFSIRELMARVKAVLKRAGKGLNEINYKNRILINLETHEAFLDGKKLDLTLTEFNLLKLFIENPDKVFSRTKIINLAWKEKYVSERTVDVHLKHLRDKLGDLGRQIENIRGVGYKFKG</sequence>
<dbReference type="SMART" id="SM00448">
    <property type="entry name" value="REC"/>
    <property type="match status" value="1"/>
</dbReference>
<dbReference type="Gene3D" id="3.40.50.2300">
    <property type="match status" value="1"/>
</dbReference>
<dbReference type="SMART" id="SM00862">
    <property type="entry name" value="Trans_reg_C"/>
    <property type="match status" value="1"/>
</dbReference>
<dbReference type="RefSeq" id="WP_201327683.1">
    <property type="nucleotide sequence ID" value="NZ_AP017470.1"/>
</dbReference>
<dbReference type="GO" id="GO:0005829">
    <property type="term" value="C:cytosol"/>
    <property type="evidence" value="ECO:0007669"/>
    <property type="project" value="TreeGrafter"/>
</dbReference>
<dbReference type="Gene3D" id="6.10.250.690">
    <property type="match status" value="1"/>
</dbReference>
<feature type="DNA-binding region" description="OmpR/PhoB-type" evidence="7">
    <location>
        <begin position="126"/>
        <end position="222"/>
    </location>
</feature>
<evidence type="ECO:0000313" key="10">
    <source>
        <dbReference type="EMBL" id="BBB33376.1"/>
    </source>
</evidence>
<feature type="modified residue" description="4-aspartylphosphate" evidence="6">
    <location>
        <position position="52"/>
    </location>
</feature>
<evidence type="ECO:0000259" key="9">
    <source>
        <dbReference type="PROSITE" id="PS51755"/>
    </source>
</evidence>
<evidence type="ECO:0000256" key="7">
    <source>
        <dbReference type="PROSITE-ProRule" id="PRU01091"/>
    </source>
</evidence>